<comment type="catalytic activity">
    <reaction evidence="1">
        <text>a 1,2-diacyl-sn-glycero-3-phosphocholine + H2O = a 2-acyl-sn-glycero-3-phosphocholine + a fatty acid + H(+)</text>
        <dbReference type="Rhea" id="RHEA:18689"/>
        <dbReference type="ChEBI" id="CHEBI:15377"/>
        <dbReference type="ChEBI" id="CHEBI:15378"/>
        <dbReference type="ChEBI" id="CHEBI:28868"/>
        <dbReference type="ChEBI" id="CHEBI:57643"/>
        <dbReference type="ChEBI" id="CHEBI:57875"/>
        <dbReference type="EC" id="3.1.1.32"/>
    </reaction>
</comment>
<evidence type="ECO:0000313" key="11">
    <source>
        <dbReference type="Proteomes" id="UP000504615"/>
    </source>
</evidence>
<comment type="similarity">
    <text evidence="3 8">Belongs to the AB hydrolase superfamily. Lipase family.</text>
</comment>
<dbReference type="GO" id="GO:0017171">
    <property type="term" value="F:serine hydrolase activity"/>
    <property type="evidence" value="ECO:0007669"/>
    <property type="project" value="TreeGrafter"/>
</dbReference>
<dbReference type="PRINTS" id="PR00821">
    <property type="entry name" value="TAGLIPASE"/>
</dbReference>
<keyword evidence="7" id="KW-1015">Disulfide bond</keyword>
<keyword evidence="11" id="KW-1185">Reference proteome</keyword>
<dbReference type="RefSeq" id="XP_011634417.1">
    <property type="nucleotide sequence ID" value="XM_011636115.2"/>
</dbReference>
<dbReference type="PANTHER" id="PTHR11610:SF173">
    <property type="entry name" value="LIPASE DOMAIN-CONTAINING PROTEIN-RELATED"/>
    <property type="match status" value="1"/>
</dbReference>
<evidence type="ECO:0000256" key="4">
    <source>
        <dbReference type="ARBA" id="ARBA00013179"/>
    </source>
</evidence>
<dbReference type="KEGG" id="pbar:105425373"/>
<dbReference type="Pfam" id="PF00151">
    <property type="entry name" value="Lipase"/>
    <property type="match status" value="1"/>
</dbReference>
<evidence type="ECO:0000256" key="3">
    <source>
        <dbReference type="ARBA" id="ARBA00010701"/>
    </source>
</evidence>
<dbReference type="SUPFAM" id="SSF53474">
    <property type="entry name" value="alpha/beta-Hydrolases"/>
    <property type="match status" value="1"/>
</dbReference>
<keyword evidence="9" id="KW-0732">Signal</keyword>
<keyword evidence="6" id="KW-0378">Hydrolase</keyword>
<keyword evidence="5" id="KW-0964">Secreted</keyword>
<evidence type="ECO:0000256" key="1">
    <source>
        <dbReference type="ARBA" id="ARBA00000111"/>
    </source>
</evidence>
<dbReference type="AlphaFoldDB" id="A0A6I9W0J5"/>
<evidence type="ECO:0000313" key="12">
    <source>
        <dbReference type="RefSeq" id="XP_011634417.1"/>
    </source>
</evidence>
<dbReference type="InterPro" id="IPR013818">
    <property type="entry name" value="Lipase"/>
</dbReference>
<accession>A0A6I9W0J5</accession>
<organism evidence="11 12">
    <name type="scientific">Pogonomyrmex barbatus</name>
    <name type="common">red harvester ant</name>
    <dbReference type="NCBI Taxonomy" id="144034"/>
    <lineage>
        <taxon>Eukaryota</taxon>
        <taxon>Metazoa</taxon>
        <taxon>Ecdysozoa</taxon>
        <taxon>Arthropoda</taxon>
        <taxon>Hexapoda</taxon>
        <taxon>Insecta</taxon>
        <taxon>Pterygota</taxon>
        <taxon>Neoptera</taxon>
        <taxon>Endopterygota</taxon>
        <taxon>Hymenoptera</taxon>
        <taxon>Apocrita</taxon>
        <taxon>Aculeata</taxon>
        <taxon>Formicoidea</taxon>
        <taxon>Formicidae</taxon>
        <taxon>Myrmicinae</taxon>
        <taxon>Pogonomyrmex</taxon>
    </lineage>
</organism>
<dbReference type="GO" id="GO:0016042">
    <property type="term" value="P:lipid catabolic process"/>
    <property type="evidence" value="ECO:0007669"/>
    <property type="project" value="TreeGrafter"/>
</dbReference>
<dbReference type="InterPro" id="IPR033906">
    <property type="entry name" value="Lipase_N"/>
</dbReference>
<feature type="domain" description="Lipase" evidence="10">
    <location>
        <begin position="46"/>
        <end position="282"/>
    </location>
</feature>
<feature type="chain" id="PRO_5026774280" description="phospholipase A1" evidence="9">
    <location>
        <begin position="20"/>
        <end position="313"/>
    </location>
</feature>
<evidence type="ECO:0000256" key="6">
    <source>
        <dbReference type="ARBA" id="ARBA00022801"/>
    </source>
</evidence>
<dbReference type="GeneID" id="105425373"/>
<dbReference type="PANTHER" id="PTHR11610">
    <property type="entry name" value="LIPASE"/>
    <property type="match status" value="1"/>
</dbReference>
<name>A0A6I9W0J5_9HYME</name>
<reference evidence="12" key="1">
    <citation type="submission" date="2025-08" db="UniProtKB">
        <authorList>
            <consortium name="RefSeq"/>
        </authorList>
    </citation>
    <scope>IDENTIFICATION</scope>
</reference>
<proteinExistence type="inferred from homology"/>
<evidence type="ECO:0000256" key="8">
    <source>
        <dbReference type="RuleBase" id="RU004262"/>
    </source>
</evidence>
<dbReference type="InterPro" id="IPR029058">
    <property type="entry name" value="AB_hydrolase_fold"/>
</dbReference>
<protein>
    <recommendedName>
        <fullName evidence="4">phospholipase A1</fullName>
        <ecNumber evidence="4">3.1.1.32</ecNumber>
    </recommendedName>
</protein>
<dbReference type="InterPro" id="IPR000734">
    <property type="entry name" value="TAG_lipase"/>
</dbReference>
<dbReference type="Proteomes" id="UP000504615">
    <property type="component" value="Unplaced"/>
</dbReference>
<dbReference type="OrthoDB" id="199913at2759"/>
<evidence type="ECO:0000259" key="10">
    <source>
        <dbReference type="Pfam" id="PF00151"/>
    </source>
</evidence>
<feature type="signal peptide" evidence="9">
    <location>
        <begin position="1"/>
        <end position="19"/>
    </location>
</feature>
<dbReference type="CDD" id="cd00707">
    <property type="entry name" value="Pancreat_lipase_like"/>
    <property type="match status" value="1"/>
</dbReference>
<gene>
    <name evidence="12" type="primary">LOC105425373</name>
</gene>
<evidence type="ECO:0000256" key="2">
    <source>
        <dbReference type="ARBA" id="ARBA00004613"/>
    </source>
</evidence>
<dbReference type="EC" id="3.1.1.32" evidence="4"/>
<dbReference type="GO" id="GO:0005615">
    <property type="term" value="C:extracellular space"/>
    <property type="evidence" value="ECO:0007669"/>
    <property type="project" value="TreeGrafter"/>
</dbReference>
<dbReference type="Gene3D" id="3.40.50.1820">
    <property type="entry name" value="alpha/beta hydrolase"/>
    <property type="match status" value="1"/>
</dbReference>
<comment type="subcellular location">
    <subcellularLocation>
        <location evidence="2">Secreted</location>
    </subcellularLocation>
</comment>
<evidence type="ECO:0000256" key="7">
    <source>
        <dbReference type="ARBA" id="ARBA00023157"/>
    </source>
</evidence>
<evidence type="ECO:0000256" key="9">
    <source>
        <dbReference type="SAM" id="SignalP"/>
    </source>
</evidence>
<sequence>MVSPAIALLYPTLLASLAANPNRTLFADERGTLYIIDTTEPDSMQIELQNIKDNVLKTTLQLYTRNNPQVGQPLNVGDKESVKKSFWNPAHPTCFVIHGWRGDTEAGSACASIRDAYLSIGDYNVILVDWRKAAESPLYWEAVQSVPLVAERVTKLIDFLQSEANLNPSNTKIIGHSLGGHLAGIAARFAKSKIAEIIALDPAKPLFTSKGPGERVDKTDGNKVHVIHTSTLGLEESLGDADFYPNGGKDQPGCGFSGLGCSHSRSHKYYAESIRNPRGFRAGKVFMGGPTLDPNAHGTYVLQTAKQPPFALG</sequence>
<evidence type="ECO:0000256" key="5">
    <source>
        <dbReference type="ARBA" id="ARBA00022525"/>
    </source>
</evidence>
<dbReference type="GO" id="GO:0008970">
    <property type="term" value="F:phospholipase A1 activity"/>
    <property type="evidence" value="ECO:0007669"/>
    <property type="project" value="UniProtKB-EC"/>
</dbReference>